<proteinExistence type="inferred from homology"/>
<protein>
    <recommendedName>
        <fullName evidence="7">Derlin</fullName>
    </recommendedName>
</protein>
<keyword evidence="4 7" id="KW-0256">Endoplasmic reticulum</keyword>
<comment type="caution">
    <text evidence="7">Lacks conserved residue(s) required for the propagation of feature annotation.</text>
</comment>
<evidence type="ECO:0000256" key="2">
    <source>
        <dbReference type="ARBA" id="ARBA00008917"/>
    </source>
</evidence>
<accession>A0A1L0CJZ9</accession>
<evidence type="ECO:0000256" key="5">
    <source>
        <dbReference type="ARBA" id="ARBA00022989"/>
    </source>
</evidence>
<feature type="transmembrane region" description="Helical" evidence="7">
    <location>
        <begin position="90"/>
        <end position="108"/>
    </location>
</feature>
<dbReference type="GO" id="GO:0005789">
    <property type="term" value="C:endoplasmic reticulum membrane"/>
    <property type="evidence" value="ECO:0007669"/>
    <property type="project" value="UniProtKB-SubCell"/>
</dbReference>
<evidence type="ECO:0000313" key="9">
    <source>
        <dbReference type="Proteomes" id="UP000183365"/>
    </source>
</evidence>
<dbReference type="GO" id="GO:0006950">
    <property type="term" value="P:response to stress"/>
    <property type="evidence" value="ECO:0007669"/>
    <property type="project" value="UniProtKB-ARBA"/>
</dbReference>
<evidence type="ECO:0000256" key="1">
    <source>
        <dbReference type="ARBA" id="ARBA00004477"/>
    </source>
</evidence>
<evidence type="ECO:0000256" key="3">
    <source>
        <dbReference type="ARBA" id="ARBA00022692"/>
    </source>
</evidence>
<dbReference type="InterPro" id="IPR007599">
    <property type="entry name" value="DER1"/>
</dbReference>
<evidence type="ECO:0000256" key="6">
    <source>
        <dbReference type="ARBA" id="ARBA00023136"/>
    </source>
</evidence>
<sequence>MDSIPPVTKTILLATLVLSFAPIVGLIPSIEYLIFFNIPQIIRSRPWSMVTTFFVMPSINNLFYLIQRIYGLYSHSQALEVSYFLNRNQYIYYLFFNMTFMILTTFYIKDQAHWFMEPSFYLCLSYTYAMCFWDNDIRFYGIIPMKVRYTIVIELLYNLIMCPNKYFFTGSGFIGVLSAYVYNCLATQSWGPVYGFIKHKVLNIKEPNFIKQTSYNLKGEKTVIKVKNPKAGQHEAKRIKEYGFGGGKPLFPNWFNKIMNLNTYKIKIKKSMLKKEQGVKLGSAINIEEQSKSAKEAVANHWANKY</sequence>
<comment type="similarity">
    <text evidence="2 7">Belongs to the derlin family.</text>
</comment>
<keyword evidence="5 7" id="KW-1133">Transmembrane helix</keyword>
<feature type="transmembrane region" description="Helical" evidence="7">
    <location>
        <begin position="47"/>
        <end position="70"/>
    </location>
</feature>
<dbReference type="OrthoDB" id="19102at2759"/>
<reference evidence="9" key="1">
    <citation type="submission" date="2016-11" db="EMBL/GenBank/DDBJ databases">
        <authorList>
            <person name="Guldener U."/>
        </authorList>
    </citation>
    <scope>NUCLEOTIDE SEQUENCE [LARGE SCALE GENOMIC DNA]</scope>
</reference>
<evidence type="ECO:0000256" key="4">
    <source>
        <dbReference type="ARBA" id="ARBA00022824"/>
    </source>
</evidence>
<keyword evidence="6 7" id="KW-0472">Membrane</keyword>
<dbReference type="SUPFAM" id="SSF144091">
    <property type="entry name" value="Rhomboid-like"/>
    <property type="match status" value="1"/>
</dbReference>
<comment type="function">
    <text evidence="7">May be involved in the degradation of misfolded endoplasmic reticulum (ER) luminal proteins.</text>
</comment>
<organism evidence="8 9">
    <name type="scientific">Hanseniaspora guilliermondii</name>
    <dbReference type="NCBI Taxonomy" id="56406"/>
    <lineage>
        <taxon>Eukaryota</taxon>
        <taxon>Fungi</taxon>
        <taxon>Dikarya</taxon>
        <taxon>Ascomycota</taxon>
        <taxon>Saccharomycotina</taxon>
        <taxon>Saccharomycetes</taxon>
        <taxon>Saccharomycodales</taxon>
        <taxon>Saccharomycodaceae</taxon>
        <taxon>Hanseniaspora</taxon>
    </lineage>
</organism>
<feature type="transmembrane region" description="Helical" evidence="7">
    <location>
        <begin position="12"/>
        <end position="35"/>
    </location>
</feature>
<dbReference type="InterPro" id="IPR035952">
    <property type="entry name" value="Rhomboid-like_sf"/>
</dbReference>
<comment type="subcellular location">
    <subcellularLocation>
        <location evidence="1 7">Endoplasmic reticulum membrane</location>
        <topology evidence="1 7">Multi-pass membrane protein</topology>
    </subcellularLocation>
</comment>
<keyword evidence="9" id="KW-1185">Reference proteome</keyword>
<dbReference type="VEuPathDB" id="FungiDB:HGUI_00889"/>
<keyword evidence="3 7" id="KW-0812">Transmembrane</keyword>
<dbReference type="Proteomes" id="UP000183365">
    <property type="component" value="Unassembled WGS sequence"/>
</dbReference>
<gene>
    <name evidence="8" type="ORF">HGUI_00889</name>
</gene>
<dbReference type="PANTHER" id="PTHR11009">
    <property type="entry name" value="DER1-LIKE PROTEIN, DERLIN"/>
    <property type="match status" value="1"/>
</dbReference>
<name>A0A1L0CJZ9_9ASCO</name>
<dbReference type="Pfam" id="PF04511">
    <property type="entry name" value="DER1"/>
    <property type="match status" value="1"/>
</dbReference>
<dbReference type="AlphaFoldDB" id="A0A1L0CJZ9"/>
<evidence type="ECO:0000256" key="7">
    <source>
        <dbReference type="RuleBase" id="RU363059"/>
    </source>
</evidence>
<evidence type="ECO:0000313" key="8">
    <source>
        <dbReference type="EMBL" id="SGZ38689.1"/>
    </source>
</evidence>
<dbReference type="EMBL" id="FQNF01000011">
    <property type="protein sequence ID" value="SGZ38689.1"/>
    <property type="molecule type" value="Genomic_DNA"/>
</dbReference>